<evidence type="ECO:0000313" key="2">
    <source>
        <dbReference type="EMBL" id="MCC4309001.1"/>
    </source>
</evidence>
<sequence>MRFLLPFFCLFLLAACQDNRAPDADYEDDFLLVAHQTLKRDNSDYGQDMQLQALVHNRVDDDAGGGLWIRTTLPWMRLGNGELDTRNLAMLGERAKPLRRFLDTGTLSRVEDGEITETRIADPALHQEMVERFGDKVQQLLDQATATAVPLPDDPRPGDTWQASASLWGLPKVTADYRVLARDGDRVLIALTLDGDGVTGQARMIARWPSGMPEALRLHSSLPLPEQDARLEQRLVLISQQHYPYPVQDWDVDPMQVEMYTDRTERDLREPRILPADRRQPMRDEAYVDTLLDSLEQSLFYRTDELEETRLLTEGDWTLATPLQQQASFHLTGFEGGAPDGLLLNRLSESGGFYGLASPIPSDIGRDLLVLTGDGQFDADQPVKITGTARVWTDGEPMTLKRDDPAPDAPKILDWQDRRVDLRLGGDLGHWRARPLDADGEPLPYAVVYRPDQQADTSAEVFVGRLTLGPPLDHLTLITEAPIAALRLTPLKESQRPLTFTVRPLPEDGRPGLHPGGVRHQSSPLPEVPDDTGALLEGLTLEGLDDNRLRVTGPPGLRLCTLTPEDGADFHGTPLHFVWDQGSVREDVDPGFELRTEDDKIRYFYGRELSFQARCPTEVDTVTLTREQPGCARFDGEDGVVLGDDCGAIQGLDYAALDDTGLALEPLGEDDQGVRRFWGTVKEVRLLRADGEQQRDLRADFPEVPE</sequence>
<dbReference type="RefSeq" id="WP_228233969.1">
    <property type="nucleotide sequence ID" value="NZ_JAJGNA010000011.1"/>
</dbReference>
<dbReference type="AlphaFoldDB" id="A0A9Q3YNR4"/>
<dbReference type="PROSITE" id="PS51257">
    <property type="entry name" value="PROKAR_LIPOPROTEIN"/>
    <property type="match status" value="1"/>
</dbReference>
<evidence type="ECO:0008006" key="4">
    <source>
        <dbReference type="Google" id="ProtNLM"/>
    </source>
</evidence>
<reference evidence="2" key="1">
    <citation type="submission" date="2021-10" db="EMBL/GenBank/DDBJ databases">
        <title>The diversity and Nitrogen Metabolism of Culturable Nitrate-Utilizing Bacteria Within the Oxygen Minimum Zone of the Changjiang (Yangtze River)Estuary.</title>
        <authorList>
            <person name="Zhang D."/>
            <person name="Zheng J."/>
            <person name="Liu S."/>
            <person name="He W."/>
        </authorList>
    </citation>
    <scope>NUCLEOTIDE SEQUENCE</scope>
    <source>
        <strain evidence="2">FXH-223</strain>
    </source>
</reference>
<dbReference type="EMBL" id="JAJGNA010000011">
    <property type="protein sequence ID" value="MCC4309001.1"/>
    <property type="molecule type" value="Genomic_DNA"/>
</dbReference>
<gene>
    <name evidence="2" type="ORF">LL252_10510</name>
</gene>
<evidence type="ECO:0000256" key="1">
    <source>
        <dbReference type="SAM" id="MobiDB-lite"/>
    </source>
</evidence>
<protein>
    <recommendedName>
        <fullName evidence="4">Lipoprotein</fullName>
    </recommendedName>
</protein>
<name>A0A9Q3YNR4_9GAMM</name>
<feature type="region of interest" description="Disordered" evidence="1">
    <location>
        <begin position="502"/>
        <end position="527"/>
    </location>
</feature>
<evidence type="ECO:0000313" key="3">
    <source>
        <dbReference type="Proteomes" id="UP001108027"/>
    </source>
</evidence>
<accession>A0A9Q3YNR4</accession>
<keyword evidence="3" id="KW-1185">Reference proteome</keyword>
<comment type="caution">
    <text evidence="2">The sequence shown here is derived from an EMBL/GenBank/DDBJ whole genome shotgun (WGS) entry which is preliminary data.</text>
</comment>
<organism evidence="2 3">
    <name type="scientific">Alloalcanivorax marinus</name>
    <dbReference type="NCBI Taxonomy" id="1177169"/>
    <lineage>
        <taxon>Bacteria</taxon>
        <taxon>Pseudomonadati</taxon>
        <taxon>Pseudomonadota</taxon>
        <taxon>Gammaproteobacteria</taxon>
        <taxon>Oceanospirillales</taxon>
        <taxon>Alcanivoracaceae</taxon>
        <taxon>Alloalcanivorax</taxon>
    </lineage>
</organism>
<dbReference type="Proteomes" id="UP001108027">
    <property type="component" value="Unassembled WGS sequence"/>
</dbReference>
<proteinExistence type="predicted"/>